<organism evidence="3 4">
    <name type="scientific">Rhododendron griersonianum</name>
    <dbReference type="NCBI Taxonomy" id="479676"/>
    <lineage>
        <taxon>Eukaryota</taxon>
        <taxon>Viridiplantae</taxon>
        <taxon>Streptophyta</taxon>
        <taxon>Embryophyta</taxon>
        <taxon>Tracheophyta</taxon>
        <taxon>Spermatophyta</taxon>
        <taxon>Magnoliopsida</taxon>
        <taxon>eudicotyledons</taxon>
        <taxon>Gunneridae</taxon>
        <taxon>Pentapetalae</taxon>
        <taxon>asterids</taxon>
        <taxon>Ericales</taxon>
        <taxon>Ericaceae</taxon>
        <taxon>Ericoideae</taxon>
        <taxon>Rhodoreae</taxon>
        <taxon>Rhododendron</taxon>
    </lineage>
</organism>
<dbReference type="PANTHER" id="PTHR35762:SF2">
    <property type="entry name" value="TRANSMEMBRANE PROTEIN"/>
    <property type="match status" value="1"/>
</dbReference>
<evidence type="ECO:0000259" key="2">
    <source>
        <dbReference type="Pfam" id="PF14364"/>
    </source>
</evidence>
<dbReference type="EMBL" id="JACTNZ010000012">
    <property type="protein sequence ID" value="KAG5520591.1"/>
    <property type="molecule type" value="Genomic_DNA"/>
</dbReference>
<feature type="domain" description="DUF4408" evidence="2">
    <location>
        <begin position="20"/>
        <end position="40"/>
    </location>
</feature>
<proteinExistence type="predicted"/>
<keyword evidence="1" id="KW-0472">Membrane</keyword>
<keyword evidence="1" id="KW-1133">Transmembrane helix</keyword>
<keyword evidence="1" id="KW-0812">Transmembrane</keyword>
<evidence type="ECO:0000313" key="4">
    <source>
        <dbReference type="Proteomes" id="UP000823749"/>
    </source>
</evidence>
<dbReference type="InterPro" id="IPR025520">
    <property type="entry name" value="DUF4408"/>
</dbReference>
<dbReference type="Proteomes" id="UP000823749">
    <property type="component" value="Chromosome 12"/>
</dbReference>
<evidence type="ECO:0000256" key="1">
    <source>
        <dbReference type="SAM" id="Phobius"/>
    </source>
</evidence>
<feature type="transmembrane region" description="Helical" evidence="1">
    <location>
        <begin position="20"/>
        <end position="36"/>
    </location>
</feature>
<name>A0AAV6HVZ2_9ERIC</name>
<sequence length="346" mass="39692">MNQLAFVSLPNFNIPFFSNPKFLFIVGNAIIVFLVGESKLSNPPPSPATEIYNEGPYNEYVGKSQKNCEFPSQMEKKGEGKLEIKFLTEESVKNIEKQAEEREEEEEGGLETEELTKRVEDFIARVNRQSPLITRVPQLATLHAFPRPFQRRRNLIGVGVVDPFTVVIVDPPFPIVIVDPFPVTVIVVIVVVPFTVAVVIVADFRPFQQVIDSFTFMLEREQGDESKILFFKSILWKRYVEGFMKKNHTPTFVLSSQNETIFEKQKFDAPIISPASPQQRPGTVDCGIIVCYIIDKLAQGDRIPESLTTDEIRQYRVLLLQRFLHDKPRTWTEALWKDRKLDLKTD</sequence>
<accession>A0AAV6HVZ2</accession>
<comment type="caution">
    <text evidence="3">The sequence shown here is derived from an EMBL/GenBank/DDBJ whole genome shotgun (WGS) entry which is preliminary data.</text>
</comment>
<evidence type="ECO:0000313" key="3">
    <source>
        <dbReference type="EMBL" id="KAG5520591.1"/>
    </source>
</evidence>
<keyword evidence="4" id="KW-1185">Reference proteome</keyword>
<dbReference type="PANTHER" id="PTHR35762">
    <property type="entry name" value="TRANSMEMBRANE PROTEIN"/>
    <property type="match status" value="1"/>
</dbReference>
<gene>
    <name evidence="3" type="ORF">RHGRI_033241</name>
</gene>
<feature type="transmembrane region" description="Helical" evidence="1">
    <location>
        <begin position="183"/>
        <end position="204"/>
    </location>
</feature>
<dbReference type="Pfam" id="PF14364">
    <property type="entry name" value="DUF4408"/>
    <property type="match status" value="1"/>
</dbReference>
<reference evidence="3" key="1">
    <citation type="submission" date="2020-08" db="EMBL/GenBank/DDBJ databases">
        <title>Plant Genome Project.</title>
        <authorList>
            <person name="Zhang R.-G."/>
        </authorList>
    </citation>
    <scope>NUCLEOTIDE SEQUENCE</scope>
    <source>
        <strain evidence="3">WSP0</strain>
        <tissue evidence="3">Leaf</tissue>
    </source>
</reference>
<dbReference type="AlphaFoldDB" id="A0AAV6HVZ2"/>
<protein>
    <recommendedName>
        <fullName evidence="2">DUF4408 domain-containing protein</fullName>
    </recommendedName>
</protein>